<evidence type="ECO:0000313" key="10">
    <source>
        <dbReference type="EMBL" id="RKH01796.1"/>
    </source>
</evidence>
<dbReference type="GO" id="GO:0005524">
    <property type="term" value="F:ATP binding"/>
    <property type="evidence" value="ECO:0007669"/>
    <property type="project" value="UniProtKB-UniRule"/>
</dbReference>
<dbReference type="OrthoDB" id="5492792at2"/>
<dbReference type="InterPro" id="IPR017441">
    <property type="entry name" value="Protein_kinase_ATP_BS"/>
</dbReference>
<dbReference type="Gene3D" id="1.10.510.10">
    <property type="entry name" value="Transferase(Phosphotransferase) domain 1"/>
    <property type="match status" value="1"/>
</dbReference>
<evidence type="ECO:0000256" key="1">
    <source>
        <dbReference type="ARBA" id="ARBA00010886"/>
    </source>
</evidence>
<evidence type="ECO:0000313" key="11">
    <source>
        <dbReference type="Proteomes" id="UP000268313"/>
    </source>
</evidence>
<keyword evidence="6 7" id="KW-0067">ATP-binding</keyword>
<keyword evidence="10" id="KW-0723">Serine/threonine-protein kinase</keyword>
<dbReference type="Proteomes" id="UP000268313">
    <property type="component" value="Unassembled WGS sequence"/>
</dbReference>
<dbReference type="InterPro" id="IPR050660">
    <property type="entry name" value="NEK_Ser/Thr_kinase"/>
</dbReference>
<gene>
    <name evidence="10" type="ORF">D7X32_19205</name>
</gene>
<dbReference type="EC" id="2.7.11.1" evidence="2"/>
<comment type="similarity">
    <text evidence="1">Belongs to the protein kinase superfamily. NEK Ser/Thr protein kinase family. NIMA subfamily.</text>
</comment>
<dbReference type="PROSITE" id="PS00107">
    <property type="entry name" value="PROTEIN_KINASE_ATP"/>
    <property type="match status" value="1"/>
</dbReference>
<dbReference type="InterPro" id="IPR000719">
    <property type="entry name" value="Prot_kinase_dom"/>
</dbReference>
<organism evidence="10 11">
    <name type="scientific">Corallococcus carmarthensis</name>
    <dbReference type="NCBI Taxonomy" id="2316728"/>
    <lineage>
        <taxon>Bacteria</taxon>
        <taxon>Pseudomonadati</taxon>
        <taxon>Myxococcota</taxon>
        <taxon>Myxococcia</taxon>
        <taxon>Myxococcales</taxon>
        <taxon>Cystobacterineae</taxon>
        <taxon>Myxococcaceae</taxon>
        <taxon>Corallococcus</taxon>
    </lineage>
</organism>
<proteinExistence type="inferred from homology"/>
<dbReference type="AlphaFoldDB" id="A0A3A8K2S1"/>
<feature type="binding site" evidence="7">
    <location>
        <position position="43"/>
    </location>
    <ligand>
        <name>ATP</name>
        <dbReference type="ChEBI" id="CHEBI:30616"/>
    </ligand>
</feature>
<dbReference type="GO" id="GO:0004674">
    <property type="term" value="F:protein serine/threonine kinase activity"/>
    <property type="evidence" value="ECO:0007669"/>
    <property type="project" value="UniProtKB-KW"/>
</dbReference>
<sequence length="604" mass="65062">MHHPAQLPPGYMIHGWRVVKLLGAGTYGAVYRVEMNGHHFAMKIAMHRLGSGDAEQADARLKRELGCLVHLTHPNIVGVHGHGRFPDFRTGWLYVVLDFVDGHTLAEWVERMHPTAQEVVQVFEKLAGAMDYMHERGVFHRDLKLANIMVRAKDGEPAILDFSAGDYTHAEDLTDAPLPPGTRRYRSPEASRFLKEHGDERGARYEFKVTDDVYALGVCLYDVLTTPEPASGSPKATVEGRWVPKSARELNARVPAGLSDVAMRFIARKPEERPPTAEVMRRELAALVGEAGPEWTVPVHVPSLKPPTAPASNTDEETPPARRVRRARVVDAGVALLVVAAVAGAFMWLRPASHPVSSEDVERPTAPISHGDGAVASLVPAPMSLQDAGPSRDAGDVLAASSPGVALPPLDSVRKESSAVKRAPIVASPSKKDSTSSSRAEFLAKCAAASAAVALQLGCPSSSQVRPESGACPEEARNVMFEKDVDDGGLIMLPGQSSVQVTIDRSQPGLPGDAGVFRDGPVTGVVFNGRKYLPTGTVFSGRLWTGDGTFLLARYTEAHLPDGRTIPVCFAIGLDGPVEPYKNSKPGAVRYSRVDVAYAVDRWP</sequence>
<reference evidence="11" key="1">
    <citation type="submission" date="2018-09" db="EMBL/GenBank/DDBJ databases">
        <authorList>
            <person name="Livingstone P.G."/>
            <person name="Whitworth D.E."/>
        </authorList>
    </citation>
    <scope>NUCLEOTIDE SEQUENCE [LARGE SCALE GENOMIC DNA]</scope>
    <source>
        <strain evidence="11">CA043D</strain>
    </source>
</reference>
<dbReference type="InterPro" id="IPR008271">
    <property type="entry name" value="Ser/Thr_kinase_AS"/>
</dbReference>
<evidence type="ECO:0000256" key="2">
    <source>
        <dbReference type="ARBA" id="ARBA00012513"/>
    </source>
</evidence>
<keyword evidence="5 10" id="KW-0418">Kinase</keyword>
<keyword evidence="3" id="KW-0808">Transferase</keyword>
<evidence type="ECO:0000256" key="7">
    <source>
        <dbReference type="PROSITE-ProRule" id="PRU10141"/>
    </source>
</evidence>
<dbReference type="PROSITE" id="PS50011">
    <property type="entry name" value="PROTEIN_KINASE_DOM"/>
    <property type="match status" value="1"/>
</dbReference>
<keyword evidence="4 7" id="KW-0547">Nucleotide-binding</keyword>
<feature type="region of interest" description="Disordered" evidence="8">
    <location>
        <begin position="171"/>
        <end position="192"/>
    </location>
</feature>
<comment type="caution">
    <text evidence="10">The sequence shown here is derived from an EMBL/GenBank/DDBJ whole genome shotgun (WGS) entry which is preliminary data.</text>
</comment>
<evidence type="ECO:0000256" key="6">
    <source>
        <dbReference type="ARBA" id="ARBA00022840"/>
    </source>
</evidence>
<evidence type="ECO:0000256" key="8">
    <source>
        <dbReference type="SAM" id="MobiDB-lite"/>
    </source>
</evidence>
<feature type="domain" description="Protein kinase" evidence="9">
    <location>
        <begin position="16"/>
        <end position="285"/>
    </location>
</feature>
<keyword evidence="11" id="KW-1185">Reference proteome</keyword>
<dbReference type="PANTHER" id="PTHR43671:SF13">
    <property type="entry name" value="SERINE_THREONINE-PROTEIN KINASE NEK2"/>
    <property type="match status" value="1"/>
</dbReference>
<dbReference type="SUPFAM" id="SSF56112">
    <property type="entry name" value="Protein kinase-like (PK-like)"/>
    <property type="match status" value="1"/>
</dbReference>
<protein>
    <recommendedName>
        <fullName evidence="2">non-specific serine/threonine protein kinase</fullName>
        <ecNumber evidence="2">2.7.11.1</ecNumber>
    </recommendedName>
</protein>
<dbReference type="Pfam" id="PF00069">
    <property type="entry name" value="Pkinase"/>
    <property type="match status" value="1"/>
</dbReference>
<dbReference type="Gene3D" id="3.30.200.20">
    <property type="entry name" value="Phosphorylase Kinase, domain 1"/>
    <property type="match status" value="1"/>
</dbReference>
<dbReference type="PANTHER" id="PTHR43671">
    <property type="entry name" value="SERINE/THREONINE-PROTEIN KINASE NEK"/>
    <property type="match status" value="1"/>
</dbReference>
<name>A0A3A8K2S1_9BACT</name>
<dbReference type="EMBL" id="RAWE01000065">
    <property type="protein sequence ID" value="RKH01796.1"/>
    <property type="molecule type" value="Genomic_DNA"/>
</dbReference>
<evidence type="ECO:0000259" key="9">
    <source>
        <dbReference type="PROSITE" id="PS50011"/>
    </source>
</evidence>
<feature type="region of interest" description="Disordered" evidence="8">
    <location>
        <begin position="303"/>
        <end position="322"/>
    </location>
</feature>
<evidence type="ECO:0000256" key="4">
    <source>
        <dbReference type="ARBA" id="ARBA00022741"/>
    </source>
</evidence>
<dbReference type="CDD" id="cd14014">
    <property type="entry name" value="STKc_PknB_like"/>
    <property type="match status" value="1"/>
</dbReference>
<evidence type="ECO:0000256" key="3">
    <source>
        <dbReference type="ARBA" id="ARBA00022679"/>
    </source>
</evidence>
<dbReference type="PROSITE" id="PS00108">
    <property type="entry name" value="PROTEIN_KINASE_ST"/>
    <property type="match status" value="1"/>
</dbReference>
<dbReference type="SMART" id="SM00220">
    <property type="entry name" value="S_TKc"/>
    <property type="match status" value="1"/>
</dbReference>
<accession>A0A3A8K2S1</accession>
<dbReference type="InterPro" id="IPR011009">
    <property type="entry name" value="Kinase-like_dom_sf"/>
</dbReference>
<evidence type="ECO:0000256" key="5">
    <source>
        <dbReference type="ARBA" id="ARBA00022777"/>
    </source>
</evidence>